<accession>A0A7R5WMP0</accession>
<protein>
    <submittedName>
        <fullName evidence="1">Uncharacterized protein</fullName>
    </submittedName>
</protein>
<keyword evidence="2" id="KW-1185">Reference proteome</keyword>
<reference evidence="1 2" key="1">
    <citation type="submission" date="2015-04" db="EMBL/GenBank/DDBJ databases">
        <title>Diachasmimorpha longicaudata entomopoxvirus genome.</title>
        <authorList>
            <person name="Coffman K.A."/>
            <person name="Burke G.R."/>
        </authorList>
    </citation>
    <scope>NUCLEOTIDE SEQUENCE [LARGE SCALE GENOMIC DNA]</scope>
</reference>
<evidence type="ECO:0000313" key="2">
    <source>
        <dbReference type="Proteomes" id="UP000593702"/>
    </source>
</evidence>
<evidence type="ECO:0000313" key="1">
    <source>
        <dbReference type="EMBL" id="AKS26444.1"/>
    </source>
</evidence>
<dbReference type="EMBL" id="KR095315">
    <property type="protein sequence ID" value="AKS26444.1"/>
    <property type="molecule type" value="Genomic_DNA"/>
</dbReference>
<organism evidence="1 2">
    <name type="scientific">Diachasmimorpha longicaudata entomopoxvirus</name>
    <dbReference type="NCBI Taxonomy" id="109981"/>
    <lineage>
        <taxon>Viruses</taxon>
        <taxon>Varidnaviria</taxon>
        <taxon>Bamfordvirae</taxon>
        <taxon>Nucleocytoviricota</taxon>
        <taxon>Pokkesviricetes</taxon>
        <taxon>Chitovirales</taxon>
        <taxon>Poxviridae</taxon>
        <taxon>Entomopoxvirinae</taxon>
        <taxon>Epsilonentomopoxvirus</taxon>
        <taxon>Epsilonentomopoxvirus dlongicaudata</taxon>
        <taxon>Diachasmimorpha entomopoxvirus</taxon>
    </lineage>
</organism>
<sequence>MVDLNPEYKSKVAKFILKNNTFLTRKNLEDLNLIFQEFDESFDPEAVFVLATKLFKTDRIPGEMLLSVLEGFTEESFNNFIDLYSKKDNPTTIDFEKLLNFLQKIRSLDRRKYQTFMADNEILTINNLGKFLIDLKENK</sequence>
<proteinExistence type="predicted"/>
<dbReference type="Proteomes" id="UP000593702">
    <property type="component" value="Segment"/>
</dbReference>
<name>A0A7R5WMP0_9POXV</name>
<gene>
    <name evidence="1" type="ORF">DLEV_153</name>
</gene>